<evidence type="ECO:0000313" key="5">
    <source>
        <dbReference type="Proteomes" id="UP001218218"/>
    </source>
</evidence>
<feature type="compositionally biased region" description="Basic residues" evidence="2">
    <location>
        <begin position="1"/>
        <end position="14"/>
    </location>
</feature>
<organism evidence="4 5">
    <name type="scientific">Mycena albidolilacea</name>
    <dbReference type="NCBI Taxonomy" id="1033008"/>
    <lineage>
        <taxon>Eukaryota</taxon>
        <taxon>Fungi</taxon>
        <taxon>Dikarya</taxon>
        <taxon>Basidiomycota</taxon>
        <taxon>Agaricomycotina</taxon>
        <taxon>Agaricomycetes</taxon>
        <taxon>Agaricomycetidae</taxon>
        <taxon>Agaricales</taxon>
        <taxon>Marasmiineae</taxon>
        <taxon>Mycenaceae</taxon>
        <taxon>Mycena</taxon>
    </lineage>
</organism>
<dbReference type="AlphaFoldDB" id="A0AAD7F0K4"/>
<keyword evidence="5" id="KW-1185">Reference proteome</keyword>
<keyword evidence="1" id="KW-0732">Signal</keyword>
<dbReference type="EMBL" id="JARIHO010000004">
    <property type="protein sequence ID" value="KAJ7362621.1"/>
    <property type="molecule type" value="Genomic_DNA"/>
</dbReference>
<dbReference type="SUPFAM" id="SSF63707">
    <property type="entry name" value="Ganglioside M2 (gm2) activator"/>
    <property type="match status" value="1"/>
</dbReference>
<dbReference type="Pfam" id="PF02221">
    <property type="entry name" value="E1_DerP2_DerF2"/>
    <property type="match status" value="1"/>
</dbReference>
<dbReference type="Gene3D" id="2.70.220.10">
    <property type="entry name" value="Ganglioside GM2 activator"/>
    <property type="match status" value="1"/>
</dbReference>
<reference evidence="4" key="1">
    <citation type="submission" date="2023-03" db="EMBL/GenBank/DDBJ databases">
        <title>Massive genome expansion in bonnet fungi (Mycena s.s.) driven by repeated elements and novel gene families across ecological guilds.</title>
        <authorList>
            <consortium name="Lawrence Berkeley National Laboratory"/>
            <person name="Harder C.B."/>
            <person name="Miyauchi S."/>
            <person name="Viragh M."/>
            <person name="Kuo A."/>
            <person name="Thoen E."/>
            <person name="Andreopoulos B."/>
            <person name="Lu D."/>
            <person name="Skrede I."/>
            <person name="Drula E."/>
            <person name="Henrissat B."/>
            <person name="Morin E."/>
            <person name="Kohler A."/>
            <person name="Barry K."/>
            <person name="LaButti K."/>
            <person name="Morin E."/>
            <person name="Salamov A."/>
            <person name="Lipzen A."/>
            <person name="Mereny Z."/>
            <person name="Hegedus B."/>
            <person name="Baldrian P."/>
            <person name="Stursova M."/>
            <person name="Weitz H."/>
            <person name="Taylor A."/>
            <person name="Grigoriev I.V."/>
            <person name="Nagy L.G."/>
            <person name="Martin F."/>
            <person name="Kauserud H."/>
        </authorList>
    </citation>
    <scope>NUCLEOTIDE SEQUENCE</scope>
    <source>
        <strain evidence="4">CBHHK002</strain>
    </source>
</reference>
<evidence type="ECO:0000256" key="2">
    <source>
        <dbReference type="SAM" id="MobiDB-lite"/>
    </source>
</evidence>
<evidence type="ECO:0000259" key="3">
    <source>
        <dbReference type="Pfam" id="PF02221"/>
    </source>
</evidence>
<feature type="domain" description="MD-2-related lipid-recognition" evidence="3">
    <location>
        <begin position="97"/>
        <end position="212"/>
    </location>
</feature>
<feature type="region of interest" description="Disordered" evidence="2">
    <location>
        <begin position="1"/>
        <end position="35"/>
    </location>
</feature>
<dbReference type="Proteomes" id="UP001218218">
    <property type="component" value="Unassembled WGS sequence"/>
</dbReference>
<protein>
    <recommendedName>
        <fullName evidence="3">MD-2-related lipid-recognition domain-containing protein</fullName>
    </recommendedName>
</protein>
<dbReference type="InterPro" id="IPR036846">
    <property type="entry name" value="GM2-AP_sf"/>
</dbReference>
<dbReference type="InterPro" id="IPR003172">
    <property type="entry name" value="ML_dom"/>
</dbReference>
<accession>A0AAD7F0K4</accession>
<gene>
    <name evidence="4" type="ORF">DFH08DRAFT_930874</name>
</gene>
<sequence length="309" mass="34185">MEKREKKERKKKPKKGYDSTISGTPGKSLSAAGPTFPPGDVRGIHRDSFDHLWVVLNFPRLGKEHPLATVPVPKRTDALGLGQMTLGSEKGAVADSWEWASCREPSDAIQIKSVSVSPDPPKIGADLTVTVDLDVVEVIEEGTAADVLVKVARIMLLQKPFDIRDETCVPFPSLTYMDLERTRSQHPRHHLAPRRAETVELPKEVPKLKYQIPRVVRRRADEEQEKLYDTIGDEIYLKIGHGVHIRSDQNDGSLIATFALLLSSSHRSPDPACIEPHGRDADARKPADLVSGVLPGFSSYTKSLRGDGR</sequence>
<evidence type="ECO:0000313" key="4">
    <source>
        <dbReference type="EMBL" id="KAJ7362621.1"/>
    </source>
</evidence>
<evidence type="ECO:0000256" key="1">
    <source>
        <dbReference type="ARBA" id="ARBA00022729"/>
    </source>
</evidence>
<name>A0AAD7F0K4_9AGAR</name>
<proteinExistence type="predicted"/>
<comment type="caution">
    <text evidence="4">The sequence shown here is derived from an EMBL/GenBank/DDBJ whole genome shotgun (WGS) entry which is preliminary data.</text>
</comment>